<dbReference type="EMBL" id="JAHRIO010035106">
    <property type="protein sequence ID" value="MEQ2170025.1"/>
    <property type="molecule type" value="Genomic_DNA"/>
</dbReference>
<feature type="compositionally biased region" description="Polar residues" evidence="1">
    <location>
        <begin position="51"/>
        <end position="63"/>
    </location>
</feature>
<protein>
    <submittedName>
        <fullName evidence="2">Uncharacterized protein</fullName>
    </submittedName>
</protein>
<dbReference type="Proteomes" id="UP001476798">
    <property type="component" value="Unassembled WGS sequence"/>
</dbReference>
<name>A0ABV0NFG4_9TELE</name>
<proteinExistence type="predicted"/>
<organism evidence="2 3">
    <name type="scientific">Goodea atripinnis</name>
    <dbReference type="NCBI Taxonomy" id="208336"/>
    <lineage>
        <taxon>Eukaryota</taxon>
        <taxon>Metazoa</taxon>
        <taxon>Chordata</taxon>
        <taxon>Craniata</taxon>
        <taxon>Vertebrata</taxon>
        <taxon>Euteleostomi</taxon>
        <taxon>Actinopterygii</taxon>
        <taxon>Neopterygii</taxon>
        <taxon>Teleostei</taxon>
        <taxon>Neoteleostei</taxon>
        <taxon>Acanthomorphata</taxon>
        <taxon>Ovalentaria</taxon>
        <taxon>Atherinomorphae</taxon>
        <taxon>Cyprinodontiformes</taxon>
        <taxon>Goodeidae</taxon>
        <taxon>Goodea</taxon>
    </lineage>
</organism>
<evidence type="ECO:0000256" key="1">
    <source>
        <dbReference type="SAM" id="MobiDB-lite"/>
    </source>
</evidence>
<sequence>LEILSTDSNFYLFLTERKGRRVSAESASGDGFNPERGSCEPAGEELPHGVHTQQHSVCVGRSS</sequence>
<keyword evidence="3" id="KW-1185">Reference proteome</keyword>
<feature type="region of interest" description="Disordered" evidence="1">
    <location>
        <begin position="23"/>
        <end position="63"/>
    </location>
</feature>
<gene>
    <name evidence="2" type="ORF">GOODEAATRI_031052</name>
</gene>
<evidence type="ECO:0000313" key="2">
    <source>
        <dbReference type="EMBL" id="MEQ2170025.1"/>
    </source>
</evidence>
<comment type="caution">
    <text evidence="2">The sequence shown here is derived from an EMBL/GenBank/DDBJ whole genome shotgun (WGS) entry which is preliminary data.</text>
</comment>
<evidence type="ECO:0000313" key="3">
    <source>
        <dbReference type="Proteomes" id="UP001476798"/>
    </source>
</evidence>
<feature type="non-terminal residue" evidence="2">
    <location>
        <position position="63"/>
    </location>
</feature>
<feature type="non-terminal residue" evidence="2">
    <location>
        <position position="1"/>
    </location>
</feature>
<reference evidence="2 3" key="1">
    <citation type="submission" date="2021-06" db="EMBL/GenBank/DDBJ databases">
        <authorList>
            <person name="Palmer J.M."/>
        </authorList>
    </citation>
    <scope>NUCLEOTIDE SEQUENCE [LARGE SCALE GENOMIC DNA]</scope>
    <source>
        <strain evidence="2 3">GA_2019</strain>
        <tissue evidence="2">Muscle</tissue>
    </source>
</reference>
<accession>A0ABV0NFG4</accession>